<dbReference type="RefSeq" id="WP_270680179.1">
    <property type="nucleotide sequence ID" value="NZ_JAQFWP010000057.1"/>
</dbReference>
<reference evidence="1" key="1">
    <citation type="submission" date="2023-01" db="EMBL/GenBank/DDBJ databases">
        <title>Draft genome sequence of Nocardiopsis sp. LSu2-4 isolated from halophytes.</title>
        <authorList>
            <person name="Duangmal K."/>
            <person name="Chantavorakit T."/>
        </authorList>
    </citation>
    <scope>NUCLEOTIDE SEQUENCE</scope>
    <source>
        <strain evidence="1">LSu2-4</strain>
    </source>
</reference>
<dbReference type="InterPro" id="IPR027417">
    <property type="entry name" value="P-loop_NTPase"/>
</dbReference>
<keyword evidence="2" id="KW-1185">Reference proteome</keyword>
<accession>A0ABT4TTR8</accession>
<proteinExistence type="predicted"/>
<comment type="caution">
    <text evidence="1">The sequence shown here is derived from an EMBL/GenBank/DDBJ whole genome shotgun (WGS) entry which is preliminary data.</text>
</comment>
<organism evidence="1 2">
    <name type="scientific">Nocardiopsis suaedae</name>
    <dbReference type="NCBI Taxonomy" id="3018444"/>
    <lineage>
        <taxon>Bacteria</taxon>
        <taxon>Bacillati</taxon>
        <taxon>Actinomycetota</taxon>
        <taxon>Actinomycetes</taxon>
        <taxon>Streptosporangiales</taxon>
        <taxon>Nocardiopsidaceae</taxon>
        <taxon>Nocardiopsis</taxon>
    </lineage>
</organism>
<dbReference type="Proteomes" id="UP001165685">
    <property type="component" value="Unassembled WGS sequence"/>
</dbReference>
<protein>
    <recommendedName>
        <fullName evidence="3">Sulfotransferase family protein</fullName>
    </recommendedName>
</protein>
<gene>
    <name evidence="1" type="ORF">O4U47_23790</name>
</gene>
<dbReference type="PANTHER" id="PTHR36978:SF4">
    <property type="entry name" value="P-LOOP CONTAINING NUCLEOSIDE TRIPHOSPHATE HYDROLASE PROTEIN"/>
    <property type="match status" value="1"/>
</dbReference>
<dbReference type="SUPFAM" id="SSF52540">
    <property type="entry name" value="P-loop containing nucleoside triphosphate hydrolases"/>
    <property type="match status" value="1"/>
</dbReference>
<dbReference type="EMBL" id="JAQFWP010000057">
    <property type="protein sequence ID" value="MDA2807552.1"/>
    <property type="molecule type" value="Genomic_DNA"/>
</dbReference>
<dbReference type="Pfam" id="PF17784">
    <property type="entry name" value="Sulfotransfer_4"/>
    <property type="match status" value="1"/>
</dbReference>
<evidence type="ECO:0000313" key="1">
    <source>
        <dbReference type="EMBL" id="MDA2807552.1"/>
    </source>
</evidence>
<evidence type="ECO:0008006" key="3">
    <source>
        <dbReference type="Google" id="ProtNLM"/>
    </source>
</evidence>
<dbReference type="Gene3D" id="3.40.50.300">
    <property type="entry name" value="P-loop containing nucleotide triphosphate hydrolases"/>
    <property type="match status" value="1"/>
</dbReference>
<evidence type="ECO:0000313" key="2">
    <source>
        <dbReference type="Proteomes" id="UP001165685"/>
    </source>
</evidence>
<dbReference type="InterPro" id="IPR040632">
    <property type="entry name" value="Sulfotransfer_4"/>
</dbReference>
<name>A0ABT4TTR8_9ACTN</name>
<dbReference type="PANTHER" id="PTHR36978">
    <property type="entry name" value="P-LOOP CONTAINING NUCLEOTIDE TRIPHOSPHATE HYDROLASE"/>
    <property type="match status" value="1"/>
</dbReference>
<sequence>MVAVIGAGFGRTGTLSLRTALELLGFGPVHHMKELYDWPERLAAWRDAAEGRESAARAVAGYGAAVGWPACAFVGGLVRAFPRAKVVLTDRDPDAWYESAYRTLYLSRYDEDGRRRRLDGDAGRVADFAEELIWERTFGGRFEDRAHALGVLARHRARVAAEVPGDRLLVFRAEEGWVPLCAFLGVPVPDTPYPRGNTAADFHARVRRRIGLR</sequence>